<feature type="signal peptide" evidence="1">
    <location>
        <begin position="1"/>
        <end position="31"/>
    </location>
</feature>
<keyword evidence="2" id="KW-0614">Plasmid</keyword>
<geneLocation type="plasmid" evidence="2">
    <name>pMKPA34-1</name>
</geneLocation>
<evidence type="ECO:0000256" key="1">
    <source>
        <dbReference type="SAM" id="SignalP"/>
    </source>
</evidence>
<dbReference type="AlphaFoldDB" id="A0A385FW53"/>
<dbReference type="EMBL" id="MH547560">
    <property type="protein sequence ID" value="AXV45874.1"/>
    <property type="molecule type" value="Genomic_DNA"/>
</dbReference>
<reference evidence="2" key="1">
    <citation type="submission" date="2018-06" db="EMBL/GenBank/DDBJ databases">
        <title>Complete Sequence of plasmid pMKPA34-1 and pMKPA34-2 isolated from MDR P. aeruginosa.</title>
        <authorList>
            <person name="Subedi D."/>
            <person name="Kohli G.S."/>
            <person name="Vijay A.K."/>
            <person name="Rice S.A."/>
            <person name="Willcox M."/>
        </authorList>
    </citation>
    <scope>NUCLEOTIDE SEQUENCE</scope>
    <source>
        <strain evidence="2">PA34</strain>
        <plasmid evidence="2">pMKPA34-1</plasmid>
    </source>
</reference>
<dbReference type="Pfam" id="PF06986">
    <property type="entry name" value="F_T4SS_TraN"/>
    <property type="match status" value="2"/>
</dbReference>
<dbReference type="InterPro" id="IPR014121">
    <property type="entry name" value="TraN_Ftype"/>
</dbReference>
<protein>
    <submittedName>
        <fullName evidence="2">Conjugal transfer mating pair stabilization protein TraN</fullName>
    </submittedName>
</protein>
<gene>
    <name evidence="2" type="ORF">pMKPA34_0028</name>
</gene>
<dbReference type="RefSeq" id="WP_172693577.1">
    <property type="nucleotide sequence ID" value="NZ_CP071948.1"/>
</dbReference>
<dbReference type="NCBIfam" id="NF011458">
    <property type="entry name" value="PRK14876.1"/>
    <property type="match status" value="1"/>
</dbReference>
<accession>A0A385FW53</accession>
<organism evidence="2">
    <name type="scientific">Pseudomonas aeruginosa</name>
    <dbReference type="NCBI Taxonomy" id="287"/>
    <lineage>
        <taxon>Bacteria</taxon>
        <taxon>Pseudomonadati</taxon>
        <taxon>Pseudomonadota</taxon>
        <taxon>Gammaproteobacteria</taxon>
        <taxon>Pseudomonadales</taxon>
        <taxon>Pseudomonadaceae</taxon>
        <taxon>Pseudomonas</taxon>
    </lineage>
</organism>
<evidence type="ECO:0000313" key="2">
    <source>
        <dbReference type="EMBL" id="AXV45874.1"/>
    </source>
</evidence>
<proteinExistence type="predicted"/>
<sequence length="1095" mass="118641">MRPSFKHALRRLAVGGIIMVQLNTVAFKAWADSIAASATLGNQTAQMGIQMLDPSAAQKTLQDLFPDLQGGGTASLEEVYGDDSATLDAGIQANTRLRSESSMDGEAYRILVDSGKRPAVDLSNDPMFNQTDEIRSNDFMQGFKENFADCSRKDVFEERQATSHIADYRTCERVANEGGNVTFKHDYKLGVVEYVSGQPNYQSCGRGCLYVWVGTVGNDYWGGNCAIYEEYTRFRVINKDAILSAVVEQATFDDYFQIYFNDSLLWTHTPGVFPPETAGGCERSTSWKVNPNKDVTNELKQDADVITFKTRTSVTGRGEGYARIRINYDPAKAIIDNGWGPEERLPLLKMINDGFCKESSVVCTKAPAVDASGCISENGVVACQADMQPSPHPDLDPFCREAEVTADCSFFKGDLACYIDANGKEQCPENGGDSCVVNHEIELRSTGMVGKFAANGRNVARAEFDFVAGTWTTLPGSDGTRFNGSVTKVNYNEICDGQDGYIQSSGTELWPEYGLGGQLDTSIVMNVISQPSCGNGLKAVVELRDTKSDDDLVNALTGAFSFRHSKLVKDVWSPQSCIDQGKAVLEGKCSSGQITVTKGVQHEGECATISGINICPGNPLYEQISTSPLGTSRLAEQVRVQGCGVIEENLDTCEQYEKDPNCGFISQSCIKGASGESGGCYAYEEIWDCGYDTSYPTVVNTGTQIECPGGARCMGSECFDTSNQKSGDFAYAVAMLQVAQFAEHDLDCGGDGSDIEVANECKIFKGEAMECKKALGGYVDCCEAPESVSIYDYVNLTMNTMKMASAMEALSTHGLGGSLKYGYWQAGTNAITSAGSSVIKGQWSTIVDNATGAFNKTLQGTVQDTLVSQVQEWLMQKAYDAMVNMGAEVAANAVFVPAEGGGMMLGPQATMVVNIIGWVYMVYVIVDLLINIIWECEEKEFELGAKKETRQCTFVGSYCASEALGSCVEKRESYCCYGSVVGRIVQEAAHEQLGIEYGDVENPSCEGITPNQMAQMDWSKVDMSEWIGMLNIAGHLPTVNTVSLEQVTGSGSSLTISEGNVRQNSLSRNEKRLDGFDPEAVKKMEEDIARGAVPD</sequence>
<name>A0A385FW53_PSEAI</name>
<keyword evidence="1" id="KW-0732">Signal</keyword>
<feature type="chain" id="PRO_5017372731" evidence="1">
    <location>
        <begin position="32"/>
        <end position="1095"/>
    </location>
</feature>